<dbReference type="Gene3D" id="3.40.50.300">
    <property type="entry name" value="P-loop containing nucleotide triphosphate hydrolases"/>
    <property type="match status" value="1"/>
</dbReference>
<dbReference type="GO" id="GO:0005829">
    <property type="term" value="C:cytosol"/>
    <property type="evidence" value="ECO:0007669"/>
    <property type="project" value="TreeGrafter"/>
</dbReference>
<gene>
    <name evidence="7" type="primary">pcrA3</name>
    <name evidence="7" type="ordered locus">BAMF_3833</name>
</gene>
<keyword evidence="8" id="KW-1185">Reference proteome</keyword>
<dbReference type="InterPro" id="IPR000212">
    <property type="entry name" value="DNA_helicase_UvrD/REP"/>
</dbReference>
<keyword evidence="2 5" id="KW-0378">Hydrolase</keyword>
<dbReference type="EC" id="3.6.1.-" evidence="7"/>
<dbReference type="GO" id="GO:0043138">
    <property type="term" value="F:3'-5' DNA helicase activity"/>
    <property type="evidence" value="ECO:0007669"/>
    <property type="project" value="TreeGrafter"/>
</dbReference>
<evidence type="ECO:0000256" key="3">
    <source>
        <dbReference type="ARBA" id="ARBA00022806"/>
    </source>
</evidence>
<evidence type="ECO:0000256" key="4">
    <source>
        <dbReference type="ARBA" id="ARBA00022840"/>
    </source>
</evidence>
<feature type="binding site" evidence="5">
    <location>
        <begin position="14"/>
        <end position="21"/>
    </location>
    <ligand>
        <name>ATP</name>
        <dbReference type="ChEBI" id="CHEBI:30616"/>
    </ligand>
</feature>
<dbReference type="PANTHER" id="PTHR11070">
    <property type="entry name" value="UVRD / RECB / PCRA DNA HELICASE FAMILY MEMBER"/>
    <property type="match status" value="1"/>
</dbReference>
<feature type="domain" description="UvrD-like helicase ATP-binding" evidence="6">
    <location>
        <begin position="1"/>
        <end position="245"/>
    </location>
</feature>
<dbReference type="PROSITE" id="PS51198">
    <property type="entry name" value="UVRD_HELICASE_ATP_BIND"/>
    <property type="match status" value="1"/>
</dbReference>
<reference evidence="8" key="2">
    <citation type="journal article" date="2011" name="J. Biotechnol.">
        <title>Genome sequence of B. amyloliquefaciens type strain DSM7(T) reveals differences to plant-associated B. amyloliquefaciens FZB42.</title>
        <authorList>
            <person name="Ruckert C."/>
            <person name="Blom J."/>
            <person name="Chen X."/>
            <person name="Reva O."/>
            <person name="Borriss R."/>
        </authorList>
    </citation>
    <scope>NUCLEOTIDE SEQUENCE [LARGE SCALE GENOMIC DNA]</scope>
    <source>
        <strain evidence="8">DSM 7</strain>
    </source>
</reference>
<evidence type="ECO:0000256" key="5">
    <source>
        <dbReference type="PROSITE-ProRule" id="PRU00560"/>
    </source>
</evidence>
<evidence type="ECO:0000259" key="6">
    <source>
        <dbReference type="PROSITE" id="PS51198"/>
    </source>
</evidence>
<keyword evidence="1 5" id="KW-0547">Nucleotide-binding</keyword>
<evidence type="ECO:0000256" key="2">
    <source>
        <dbReference type="ARBA" id="ARBA00022801"/>
    </source>
</evidence>
<dbReference type="Pfam" id="PF00580">
    <property type="entry name" value="UvrD-helicase"/>
    <property type="match status" value="1"/>
</dbReference>
<dbReference type="KEGG" id="bao:BAMF_3833"/>
<reference evidence="7 8" key="1">
    <citation type="journal article" date="2011" name="Int. J. Syst. Evol. Microbiol.">
        <title>Relationship of Bacillus amyloliquefaciens clades associated with strains DSM 7T and FZB42T: a proposal for Bacillus amyloliquefaciens subsp. amyloliquefaciens subsp. nov. and Bacillus amyloliquefaciens subsp. plantarum subsp. nov. based on complete genome sequence comparisons.</title>
        <authorList>
            <person name="Borriss R."/>
            <person name="Chen X.H."/>
            <person name="Rueckert C."/>
            <person name="Blom J."/>
            <person name="Becker A."/>
            <person name="Baumgarth B."/>
            <person name="Fan B."/>
            <person name="Pukall R."/>
            <person name="Schumann P."/>
            <person name="Sproer C."/>
            <person name="Junge H."/>
            <person name="Vater J."/>
            <person name="Puhler A."/>
            <person name="Klenk H.P."/>
        </authorList>
    </citation>
    <scope>NUCLEOTIDE SEQUENCE [LARGE SCALE GENOMIC DNA]</scope>
    <source>
        <strain evidence="8">DSM 7</strain>
    </source>
</reference>
<keyword evidence="4 5" id="KW-0067">ATP-binding</keyword>
<dbReference type="InterPro" id="IPR027417">
    <property type="entry name" value="P-loop_NTPase"/>
</dbReference>
<organism evidence="7 8">
    <name type="scientific">Bacillus amyloliquefaciens (strain ATCC 23350 / DSM 7 / BCRC 11601 / CCUG 28519 / NBRC 15535 / NRRL B-14393 / F)</name>
    <dbReference type="NCBI Taxonomy" id="692420"/>
    <lineage>
        <taxon>Bacteria</taxon>
        <taxon>Bacillati</taxon>
        <taxon>Bacillota</taxon>
        <taxon>Bacilli</taxon>
        <taxon>Bacillales</taxon>
        <taxon>Bacillaceae</taxon>
        <taxon>Bacillus</taxon>
        <taxon>Bacillus amyloliquefaciens group</taxon>
    </lineage>
</organism>
<dbReference type="GO" id="GO:0005524">
    <property type="term" value="F:ATP binding"/>
    <property type="evidence" value="ECO:0007669"/>
    <property type="project" value="UniProtKB-UniRule"/>
</dbReference>
<evidence type="ECO:0000313" key="8">
    <source>
        <dbReference type="Proteomes" id="UP000006562"/>
    </source>
</evidence>
<dbReference type="RefSeq" id="WP_013354194.1">
    <property type="nucleotide sequence ID" value="NC_014551.1"/>
</dbReference>
<evidence type="ECO:0000313" key="7">
    <source>
        <dbReference type="EMBL" id="CBI44959.1"/>
    </source>
</evidence>
<protein>
    <submittedName>
        <fullName evidence="7">DNA helicase II</fullName>
        <ecNumber evidence="7">3.6.1.-</ecNumber>
    </submittedName>
</protein>
<dbReference type="PANTHER" id="PTHR11070:SF3">
    <property type="entry name" value="DNA 3'-5' HELICASE"/>
    <property type="match status" value="1"/>
</dbReference>
<dbReference type="Proteomes" id="UP000006562">
    <property type="component" value="Chromosome"/>
</dbReference>
<name>A0A9P1JL12_BACAS</name>
<sequence length="517" mass="60252">MAAKLVDNIFLINAPAGSGKTTKIKSMIVNHKIKHPLDNILCITYTKRAAEELKKGLDEEGIHISTIHSFLHKFLRIYFCKNEMIDLYMELFGDLIRGNIENKEEKEHVLARNKKYIDKFGCLTLEVIKTNISSIYYNETSNNHLYKGGLSHDSLLIFAEKVFEKFPKIKKRLTQKYQLIFIDEYQDSAPSVLKMFYKAGLNTSSKLYFLGDKMQQIYKNYDGSFEKELKTLNNEIKLDTNHRSIPDIVSILNNIYNDKEFKQISSDKNRANKPDHPPRVVLCDNIQKRIKREQLIYPNALLLFLLNQQRFDSIGAGEFYRQFNRLDRYSQVNQLNASDVLSDNTNENKDPLLKLLFIVDKILSYYEDFNLGSIIQTLKRNQKIFDTRIGTITSHQDKVNLNNLLKQIYDFYQKDSSIYEFLTLLRGSRVIKEEYIDNISNEYIGVLAVTLNEFKALSNYLKDPKVSTQHGVKGESHNTVFFIADDSFRTPLVHMYKFLKLWTITELSLDSSRILLL</sequence>
<keyword evidence="3 5" id="KW-0347">Helicase</keyword>
<accession>A0A9P1JL12</accession>
<proteinExistence type="predicted"/>
<evidence type="ECO:0000256" key="1">
    <source>
        <dbReference type="ARBA" id="ARBA00022741"/>
    </source>
</evidence>
<dbReference type="GO" id="GO:0003677">
    <property type="term" value="F:DNA binding"/>
    <property type="evidence" value="ECO:0007669"/>
    <property type="project" value="InterPro"/>
</dbReference>
<dbReference type="AlphaFoldDB" id="A0A9P1JL12"/>
<dbReference type="InterPro" id="IPR014016">
    <property type="entry name" value="UvrD-like_ATP-bd"/>
</dbReference>
<dbReference type="GO" id="GO:0000725">
    <property type="term" value="P:recombinational repair"/>
    <property type="evidence" value="ECO:0007669"/>
    <property type="project" value="TreeGrafter"/>
</dbReference>
<dbReference type="EMBL" id="FN597644">
    <property type="protein sequence ID" value="CBI44959.1"/>
    <property type="molecule type" value="Genomic_DNA"/>
</dbReference>
<dbReference type="GO" id="GO:0016787">
    <property type="term" value="F:hydrolase activity"/>
    <property type="evidence" value="ECO:0007669"/>
    <property type="project" value="UniProtKB-UniRule"/>
</dbReference>
<dbReference type="SUPFAM" id="SSF52540">
    <property type="entry name" value="P-loop containing nucleoside triphosphate hydrolases"/>
    <property type="match status" value="1"/>
</dbReference>